<comment type="similarity">
    <text evidence="3 10 13">Belongs to the IPP transferase family.</text>
</comment>
<comment type="caution">
    <text evidence="14">The sequence shown here is derived from an EMBL/GenBank/DDBJ whole genome shotgun (WGS) entry which is preliminary data.</text>
</comment>
<dbReference type="InterPro" id="IPR027417">
    <property type="entry name" value="P-loop_NTPase"/>
</dbReference>
<evidence type="ECO:0000256" key="8">
    <source>
        <dbReference type="ARBA" id="ARBA00022842"/>
    </source>
</evidence>
<dbReference type="NCBIfam" id="TIGR00174">
    <property type="entry name" value="miaA"/>
    <property type="match status" value="1"/>
</dbReference>
<dbReference type="PANTHER" id="PTHR11088">
    <property type="entry name" value="TRNA DIMETHYLALLYLTRANSFERASE"/>
    <property type="match status" value="1"/>
</dbReference>
<keyword evidence="15" id="KW-1185">Reference proteome</keyword>
<feature type="site" description="Interaction with substrate tRNA" evidence="10">
    <location>
        <position position="118"/>
    </location>
</feature>
<evidence type="ECO:0000256" key="2">
    <source>
        <dbReference type="ARBA" id="ARBA00003213"/>
    </source>
</evidence>
<dbReference type="Gene3D" id="3.40.50.300">
    <property type="entry name" value="P-loop containing nucleotide triphosphate hydrolases"/>
    <property type="match status" value="1"/>
</dbReference>
<dbReference type="InterPro" id="IPR039657">
    <property type="entry name" value="Dimethylallyltransferase"/>
</dbReference>
<dbReference type="HAMAP" id="MF_00185">
    <property type="entry name" value="IPP_trans"/>
    <property type="match status" value="1"/>
</dbReference>
<keyword evidence="6 10" id="KW-0547">Nucleotide-binding</keyword>
<dbReference type="AlphaFoldDB" id="A0A2T0RTX0"/>
<reference evidence="14 15" key="1">
    <citation type="submission" date="2018-03" db="EMBL/GenBank/DDBJ databases">
        <title>Genomic Encyclopedia of Archaeal and Bacterial Type Strains, Phase II (KMG-II): from individual species to whole genera.</title>
        <authorList>
            <person name="Goeker M."/>
        </authorList>
    </citation>
    <scope>NUCLEOTIDE SEQUENCE [LARGE SCALE GENOMIC DNA]</scope>
    <source>
        <strain evidence="14 15">DSM 45348</strain>
    </source>
</reference>
<keyword evidence="8 10" id="KW-0460">Magnesium</keyword>
<comment type="caution">
    <text evidence="10">Lacks conserved residue(s) required for the propagation of feature annotation.</text>
</comment>
<organism evidence="14 15">
    <name type="scientific">Pseudosporangium ferrugineum</name>
    <dbReference type="NCBI Taxonomy" id="439699"/>
    <lineage>
        <taxon>Bacteria</taxon>
        <taxon>Bacillati</taxon>
        <taxon>Actinomycetota</taxon>
        <taxon>Actinomycetes</taxon>
        <taxon>Micromonosporales</taxon>
        <taxon>Micromonosporaceae</taxon>
        <taxon>Pseudosporangium</taxon>
    </lineage>
</organism>
<dbReference type="GO" id="GO:0005524">
    <property type="term" value="F:ATP binding"/>
    <property type="evidence" value="ECO:0007669"/>
    <property type="project" value="UniProtKB-UniRule"/>
</dbReference>
<comment type="function">
    <text evidence="2 10 12">Catalyzes the transfer of a dimethylallyl group onto the adenine at position 37 in tRNAs that read codons beginning with uridine, leading to the formation of N6-(dimethylallyl)adenosine (i(6)A).</text>
</comment>
<evidence type="ECO:0000256" key="11">
    <source>
        <dbReference type="RuleBase" id="RU003783"/>
    </source>
</evidence>
<keyword evidence="5 10" id="KW-0819">tRNA processing</keyword>
<dbReference type="GO" id="GO:0052381">
    <property type="term" value="F:tRNA dimethylallyltransferase activity"/>
    <property type="evidence" value="ECO:0007669"/>
    <property type="project" value="UniProtKB-UniRule"/>
</dbReference>
<evidence type="ECO:0000313" key="14">
    <source>
        <dbReference type="EMBL" id="PRY24611.1"/>
    </source>
</evidence>
<feature type="binding site" evidence="10">
    <location>
        <begin position="6"/>
        <end position="13"/>
    </location>
    <ligand>
        <name>ATP</name>
        <dbReference type="ChEBI" id="CHEBI:30616"/>
    </ligand>
</feature>
<accession>A0A2T0RTX0</accession>
<feature type="region of interest" description="Interaction with substrate tRNA" evidence="10">
    <location>
        <begin position="31"/>
        <end position="34"/>
    </location>
</feature>
<evidence type="ECO:0000256" key="4">
    <source>
        <dbReference type="ARBA" id="ARBA00022679"/>
    </source>
</evidence>
<gene>
    <name evidence="10" type="primary">miaA</name>
    <name evidence="14" type="ORF">CLV70_11349</name>
</gene>
<evidence type="ECO:0000256" key="3">
    <source>
        <dbReference type="ARBA" id="ARBA00005842"/>
    </source>
</evidence>
<protein>
    <recommendedName>
        <fullName evidence="10">tRNA dimethylallyltransferase</fullName>
        <ecNumber evidence="10">2.5.1.75</ecNumber>
    </recommendedName>
    <alternativeName>
        <fullName evidence="10">Dimethylallyl diphosphate:tRNA dimethylallyltransferase</fullName>
        <shortName evidence="10">DMAPP:tRNA dimethylallyltransferase</shortName>
        <shortName evidence="10">DMATase</shortName>
    </alternativeName>
    <alternativeName>
        <fullName evidence="10">Isopentenyl-diphosphate:tRNA isopentenyltransferase</fullName>
        <shortName evidence="10">IPP transferase</shortName>
        <shortName evidence="10">IPPT</shortName>
        <shortName evidence="10">IPTase</shortName>
    </alternativeName>
</protein>
<evidence type="ECO:0000256" key="5">
    <source>
        <dbReference type="ARBA" id="ARBA00022694"/>
    </source>
</evidence>
<evidence type="ECO:0000256" key="13">
    <source>
        <dbReference type="RuleBase" id="RU003785"/>
    </source>
</evidence>
<sequence length="299" mass="32386">MVAVVGPTAAGKTALSLALAHALGGEVVNADSMQLYRGMDIGTAKLPPDEREGVPHHVLDLWDVTFPASVAEYQEAARAAVEDIAGRGRVPVLVGGSGLYVRAVLEEFEFPGTDPAIRERLEAELAVSGPGPLHARLREADPDAAARILASNGRRIVRALEVIEMTGAPFTAALPAPKPFYDSVQIGVDRGTEELDRRIAERVDLMWASGLVDEVRRLDRAGLREGRTASRALGYQQALAQLDGVLSEEEARADTVRGTRRFVRRQRSWFRRDPRITWLDGASETLHADALAACRAAAR</sequence>
<dbReference type="GO" id="GO:0006400">
    <property type="term" value="P:tRNA modification"/>
    <property type="evidence" value="ECO:0007669"/>
    <property type="project" value="TreeGrafter"/>
</dbReference>
<comment type="catalytic activity">
    <reaction evidence="9 10 11">
        <text>adenosine(37) in tRNA + dimethylallyl diphosphate = N(6)-dimethylallyladenosine(37) in tRNA + diphosphate</text>
        <dbReference type="Rhea" id="RHEA:26482"/>
        <dbReference type="Rhea" id="RHEA-COMP:10162"/>
        <dbReference type="Rhea" id="RHEA-COMP:10375"/>
        <dbReference type="ChEBI" id="CHEBI:33019"/>
        <dbReference type="ChEBI" id="CHEBI:57623"/>
        <dbReference type="ChEBI" id="CHEBI:74411"/>
        <dbReference type="ChEBI" id="CHEBI:74415"/>
        <dbReference type="EC" id="2.5.1.75"/>
    </reaction>
</comment>
<feature type="site" description="Interaction with substrate tRNA" evidence="10">
    <location>
        <position position="97"/>
    </location>
</feature>
<comment type="cofactor">
    <cofactor evidence="1 10">
        <name>Mg(2+)</name>
        <dbReference type="ChEBI" id="CHEBI:18420"/>
    </cofactor>
</comment>
<comment type="subunit">
    <text evidence="10">Monomer.</text>
</comment>
<evidence type="ECO:0000256" key="1">
    <source>
        <dbReference type="ARBA" id="ARBA00001946"/>
    </source>
</evidence>
<dbReference type="Gene3D" id="1.10.20.140">
    <property type="match status" value="1"/>
</dbReference>
<keyword evidence="4 10" id="KW-0808">Transferase</keyword>
<dbReference type="EMBL" id="PVZG01000013">
    <property type="protein sequence ID" value="PRY24611.1"/>
    <property type="molecule type" value="Genomic_DNA"/>
</dbReference>
<evidence type="ECO:0000256" key="12">
    <source>
        <dbReference type="RuleBase" id="RU003784"/>
    </source>
</evidence>
<evidence type="ECO:0000256" key="6">
    <source>
        <dbReference type="ARBA" id="ARBA00022741"/>
    </source>
</evidence>
<dbReference type="EC" id="2.5.1.75" evidence="10"/>
<dbReference type="Proteomes" id="UP000239209">
    <property type="component" value="Unassembled WGS sequence"/>
</dbReference>
<evidence type="ECO:0000256" key="10">
    <source>
        <dbReference type="HAMAP-Rule" id="MF_00185"/>
    </source>
</evidence>
<dbReference type="SUPFAM" id="SSF52540">
    <property type="entry name" value="P-loop containing nucleoside triphosphate hydrolases"/>
    <property type="match status" value="2"/>
</dbReference>
<name>A0A2T0RTX0_9ACTN</name>
<feature type="binding site" evidence="10">
    <location>
        <begin position="8"/>
        <end position="13"/>
    </location>
    <ligand>
        <name>substrate</name>
    </ligand>
</feature>
<dbReference type="InterPro" id="IPR018022">
    <property type="entry name" value="IPT"/>
</dbReference>
<keyword evidence="7 10" id="KW-0067">ATP-binding</keyword>
<dbReference type="OrthoDB" id="9776390at2"/>
<evidence type="ECO:0000313" key="15">
    <source>
        <dbReference type="Proteomes" id="UP000239209"/>
    </source>
</evidence>
<evidence type="ECO:0000256" key="7">
    <source>
        <dbReference type="ARBA" id="ARBA00022840"/>
    </source>
</evidence>
<dbReference type="FunFam" id="1.10.20.140:FF:000001">
    <property type="entry name" value="tRNA dimethylallyltransferase"/>
    <property type="match status" value="1"/>
</dbReference>
<dbReference type="Pfam" id="PF01715">
    <property type="entry name" value="IPPT"/>
    <property type="match status" value="1"/>
</dbReference>
<dbReference type="PANTHER" id="PTHR11088:SF60">
    <property type="entry name" value="TRNA DIMETHYLALLYLTRANSFERASE"/>
    <property type="match status" value="1"/>
</dbReference>
<evidence type="ECO:0000256" key="9">
    <source>
        <dbReference type="ARBA" id="ARBA00049563"/>
    </source>
</evidence>
<proteinExistence type="inferred from homology"/>